<dbReference type="Proteomes" id="UP001153076">
    <property type="component" value="Unassembled WGS sequence"/>
</dbReference>
<gene>
    <name evidence="2" type="ORF">Cgig2_024912</name>
</gene>
<evidence type="ECO:0000313" key="3">
    <source>
        <dbReference type="Proteomes" id="UP001153076"/>
    </source>
</evidence>
<dbReference type="Pfam" id="PF14111">
    <property type="entry name" value="DUF4283"/>
    <property type="match status" value="1"/>
</dbReference>
<name>A0A9Q1KE53_9CARY</name>
<feature type="domain" description="DUF4283" evidence="1">
    <location>
        <begin position="37"/>
        <end position="111"/>
    </location>
</feature>
<dbReference type="InterPro" id="IPR025558">
    <property type="entry name" value="DUF4283"/>
</dbReference>
<dbReference type="AlphaFoldDB" id="A0A9Q1KE53"/>
<protein>
    <recommendedName>
        <fullName evidence="1">DUF4283 domain-containing protein</fullName>
    </recommendedName>
</protein>
<dbReference type="PANTHER" id="PTHR31286:SF167">
    <property type="entry name" value="OS09G0268800 PROTEIN"/>
    <property type="match status" value="1"/>
</dbReference>
<comment type="caution">
    <text evidence="2">The sequence shown here is derived from an EMBL/GenBank/DDBJ whole genome shotgun (WGS) entry which is preliminary data.</text>
</comment>
<organism evidence="2 3">
    <name type="scientific">Carnegiea gigantea</name>
    <dbReference type="NCBI Taxonomy" id="171969"/>
    <lineage>
        <taxon>Eukaryota</taxon>
        <taxon>Viridiplantae</taxon>
        <taxon>Streptophyta</taxon>
        <taxon>Embryophyta</taxon>
        <taxon>Tracheophyta</taxon>
        <taxon>Spermatophyta</taxon>
        <taxon>Magnoliopsida</taxon>
        <taxon>eudicotyledons</taxon>
        <taxon>Gunneridae</taxon>
        <taxon>Pentapetalae</taxon>
        <taxon>Caryophyllales</taxon>
        <taxon>Cactineae</taxon>
        <taxon>Cactaceae</taxon>
        <taxon>Cactoideae</taxon>
        <taxon>Echinocereeae</taxon>
        <taxon>Carnegiea</taxon>
    </lineage>
</organism>
<keyword evidence="3" id="KW-1185">Reference proteome</keyword>
<proteinExistence type="predicted"/>
<dbReference type="InterPro" id="IPR040256">
    <property type="entry name" value="At4g02000-like"/>
</dbReference>
<evidence type="ECO:0000313" key="2">
    <source>
        <dbReference type="EMBL" id="KAJ8441183.1"/>
    </source>
</evidence>
<sequence length="158" mass="17851">MESAIHDALAKLKLTVEEEEILEFEEDVDEEKADQIAPSLIGKLHTVNSFNIGAIKATFKKVWKPARGLVIKKLNQNLFLFQFFSNADKVAMMNEGPWAFNNHTLLLKELTGMEKYSDVVFDTTRDCEAFDDSIPEDKLPYGANMRVSPIASKRGGQR</sequence>
<evidence type="ECO:0000259" key="1">
    <source>
        <dbReference type="Pfam" id="PF14111"/>
    </source>
</evidence>
<dbReference type="OrthoDB" id="1302923at2759"/>
<reference evidence="2" key="1">
    <citation type="submission" date="2022-04" db="EMBL/GenBank/DDBJ databases">
        <title>Carnegiea gigantea Genome sequencing and assembly v2.</title>
        <authorList>
            <person name="Copetti D."/>
            <person name="Sanderson M.J."/>
            <person name="Burquez A."/>
            <person name="Wojciechowski M.F."/>
        </authorList>
    </citation>
    <scope>NUCLEOTIDE SEQUENCE</scope>
    <source>
        <strain evidence="2">SGP5-SGP5p</strain>
        <tissue evidence="2">Aerial part</tissue>
    </source>
</reference>
<accession>A0A9Q1KE53</accession>
<dbReference type="PANTHER" id="PTHR31286">
    <property type="entry name" value="GLYCINE-RICH CELL WALL STRUCTURAL PROTEIN 1.8-LIKE"/>
    <property type="match status" value="1"/>
</dbReference>
<dbReference type="EMBL" id="JAKOGI010000174">
    <property type="protein sequence ID" value="KAJ8441183.1"/>
    <property type="molecule type" value="Genomic_DNA"/>
</dbReference>